<evidence type="ECO:0000313" key="2">
    <source>
        <dbReference type="EnsemblMetazoa" id="CJA28180.1"/>
    </source>
</evidence>
<dbReference type="EnsemblMetazoa" id="CJA28180.1">
    <property type="protein sequence ID" value="CJA28180.1"/>
    <property type="gene ID" value="WBGene00183754"/>
</dbReference>
<name>A0A8R1EB79_CAEJA</name>
<keyword evidence="1" id="KW-0732">Signal</keyword>
<feature type="chain" id="PRO_5035872823" evidence="1">
    <location>
        <begin position="26"/>
        <end position="78"/>
    </location>
</feature>
<reference evidence="2" key="2">
    <citation type="submission" date="2022-06" db="UniProtKB">
        <authorList>
            <consortium name="EnsemblMetazoa"/>
        </authorList>
    </citation>
    <scope>IDENTIFICATION</scope>
    <source>
        <strain evidence="2">DF5081</strain>
    </source>
</reference>
<dbReference type="Proteomes" id="UP000005237">
    <property type="component" value="Unassembled WGS sequence"/>
</dbReference>
<proteinExistence type="predicted"/>
<evidence type="ECO:0000256" key="1">
    <source>
        <dbReference type="SAM" id="SignalP"/>
    </source>
</evidence>
<organism evidence="2 3">
    <name type="scientific">Caenorhabditis japonica</name>
    <dbReference type="NCBI Taxonomy" id="281687"/>
    <lineage>
        <taxon>Eukaryota</taxon>
        <taxon>Metazoa</taxon>
        <taxon>Ecdysozoa</taxon>
        <taxon>Nematoda</taxon>
        <taxon>Chromadorea</taxon>
        <taxon>Rhabditida</taxon>
        <taxon>Rhabditina</taxon>
        <taxon>Rhabditomorpha</taxon>
        <taxon>Rhabditoidea</taxon>
        <taxon>Rhabditidae</taxon>
        <taxon>Peloderinae</taxon>
        <taxon>Caenorhabditis</taxon>
    </lineage>
</organism>
<protein>
    <submittedName>
        <fullName evidence="2">Uncharacterized protein</fullName>
    </submittedName>
</protein>
<feature type="signal peptide" evidence="1">
    <location>
        <begin position="1"/>
        <end position="25"/>
    </location>
</feature>
<reference evidence="3" key="1">
    <citation type="submission" date="2010-08" db="EMBL/GenBank/DDBJ databases">
        <authorList>
            <consortium name="Caenorhabditis japonica Sequencing Consortium"/>
            <person name="Wilson R.K."/>
        </authorList>
    </citation>
    <scope>NUCLEOTIDE SEQUENCE [LARGE SCALE GENOMIC DNA]</scope>
    <source>
        <strain evidence="3">DF5081</strain>
    </source>
</reference>
<dbReference type="AlphaFoldDB" id="A0A8R1EB79"/>
<sequence length="78" mass="8647">MSCPQIRAQLFDSIVLLALMLGFESESVIPGSDILCFNRTAGKQIRVLSNNLDNMNSGKENTVNESNRLTSKIVKLFD</sequence>
<evidence type="ECO:0000313" key="3">
    <source>
        <dbReference type="Proteomes" id="UP000005237"/>
    </source>
</evidence>
<accession>A0A8R1EB79</accession>
<keyword evidence="3" id="KW-1185">Reference proteome</keyword>